<evidence type="ECO:0000259" key="2">
    <source>
        <dbReference type="Pfam" id="PF11296"/>
    </source>
</evidence>
<dbReference type="InterPro" id="IPR021447">
    <property type="entry name" value="DUF3097_C"/>
</dbReference>
<accession>A0A239FZB4</accession>
<evidence type="ECO:0008006" key="6">
    <source>
        <dbReference type="Google" id="ProtNLM"/>
    </source>
</evidence>
<name>A0A239FZB4_9ACTN</name>
<evidence type="ECO:0000313" key="4">
    <source>
        <dbReference type="EMBL" id="SNS61808.1"/>
    </source>
</evidence>
<dbReference type="Pfam" id="PF11296">
    <property type="entry name" value="DUF3097_C"/>
    <property type="match status" value="1"/>
</dbReference>
<sequence>MRDIGSGVSHRGRTGASVRSPAGVVPILEGVPPRSPYDDLVHPRTRKQPNPSVEAERDLVVEDPSSGFVGAVVRCEKDVVHLEDRNGRVRAYPLGPGFWVDGRPVVLVRPRPQAPATPSRSASGSTYVAGARARVAREGRIYVEGKHDAELVEKVWGHDLRIEGVVVEPLHGVDDLPGIVREFRPSSGRRLGVLVDHLVTGSKETRIAESVMSGRAAGGHALVVGHPFIDIWQAVKPSVVGIRAWPTVPRGESWKDGVCRRLGWEDDTGYVWAQRILARVRTWTDLEPALIGRVEELIDFVTTDR</sequence>
<dbReference type="AlphaFoldDB" id="A0A239FZB4"/>
<evidence type="ECO:0000259" key="3">
    <source>
        <dbReference type="Pfam" id="PF22845"/>
    </source>
</evidence>
<feature type="region of interest" description="Disordered" evidence="1">
    <location>
        <begin position="1"/>
        <end position="55"/>
    </location>
</feature>
<gene>
    <name evidence="4" type="ORF">SAMN06893096_105308</name>
</gene>
<evidence type="ECO:0000313" key="5">
    <source>
        <dbReference type="Proteomes" id="UP000198373"/>
    </source>
</evidence>
<evidence type="ECO:0000256" key="1">
    <source>
        <dbReference type="SAM" id="MobiDB-lite"/>
    </source>
</evidence>
<proteinExistence type="predicted"/>
<protein>
    <recommendedName>
        <fullName evidence="6">DUF3097 domain-containing protein</fullName>
    </recommendedName>
</protein>
<feature type="domain" description="DUF3097" evidence="3">
    <location>
        <begin position="53"/>
        <end position="110"/>
    </location>
</feature>
<organism evidence="4 5">
    <name type="scientific">Geodermatophilus pulveris</name>
    <dbReference type="NCBI Taxonomy" id="1564159"/>
    <lineage>
        <taxon>Bacteria</taxon>
        <taxon>Bacillati</taxon>
        <taxon>Actinomycetota</taxon>
        <taxon>Actinomycetes</taxon>
        <taxon>Geodermatophilales</taxon>
        <taxon>Geodermatophilaceae</taxon>
        <taxon>Geodermatophilus</taxon>
    </lineage>
</organism>
<dbReference type="Pfam" id="PF22845">
    <property type="entry name" value="DUF3097_N"/>
    <property type="match status" value="1"/>
</dbReference>
<reference evidence="5" key="1">
    <citation type="submission" date="2017-06" db="EMBL/GenBank/DDBJ databases">
        <authorList>
            <person name="Varghese N."/>
            <person name="Submissions S."/>
        </authorList>
    </citation>
    <scope>NUCLEOTIDE SEQUENCE [LARGE SCALE GENOMIC DNA]</scope>
    <source>
        <strain evidence="5">DSM 46839</strain>
    </source>
</reference>
<dbReference type="EMBL" id="FZOO01000005">
    <property type="protein sequence ID" value="SNS61808.1"/>
    <property type="molecule type" value="Genomic_DNA"/>
</dbReference>
<feature type="domain" description="DUF3097" evidence="2">
    <location>
        <begin position="140"/>
        <end position="302"/>
    </location>
</feature>
<dbReference type="InterPro" id="IPR053883">
    <property type="entry name" value="DUF3097_N"/>
</dbReference>
<keyword evidence="5" id="KW-1185">Reference proteome</keyword>
<dbReference type="Proteomes" id="UP000198373">
    <property type="component" value="Unassembled WGS sequence"/>
</dbReference>